<comment type="caution">
    <text evidence="1">The sequence shown here is derived from an EMBL/GenBank/DDBJ whole genome shotgun (WGS) entry which is preliminary data.</text>
</comment>
<accession>A0A179D2P6</accession>
<reference evidence="1 2" key="1">
    <citation type="submission" date="2016-04" db="EMBL/GenBank/DDBJ databases">
        <title>Genome analysis of Thermosulfurimonas dismutans, the first thermophilic sulfur-disproportionating bacterium of the phylum Thermodesulfobacteria.</title>
        <authorList>
            <person name="Mardanov A.V."/>
            <person name="Beletsky A.V."/>
            <person name="Kadnikov V.V."/>
            <person name="Slobodkin A.I."/>
            <person name="Ravin N.V."/>
        </authorList>
    </citation>
    <scope>NUCLEOTIDE SEQUENCE [LARGE SCALE GENOMIC DNA]</scope>
    <source>
        <strain evidence="1 2">S95</strain>
    </source>
</reference>
<dbReference type="EMBL" id="LWLG01000012">
    <property type="protein sequence ID" value="OAQ20350.1"/>
    <property type="molecule type" value="Genomic_DNA"/>
</dbReference>
<evidence type="ECO:0000313" key="2">
    <source>
        <dbReference type="Proteomes" id="UP000078390"/>
    </source>
</evidence>
<dbReference type="Proteomes" id="UP000078390">
    <property type="component" value="Unassembled WGS sequence"/>
</dbReference>
<proteinExistence type="predicted"/>
<protein>
    <submittedName>
        <fullName evidence="1">Uncharacterized protein</fullName>
    </submittedName>
</protein>
<sequence length="58" mass="7078">MEGERRKLSLFSFLKELLFTSLRKKRKKFPGFPLKPCLSRHWGYNFFLYPLRKNAKKV</sequence>
<name>A0A179D2P6_9BACT</name>
<gene>
    <name evidence="1" type="ORF">TDIS_1545</name>
</gene>
<keyword evidence="2" id="KW-1185">Reference proteome</keyword>
<organism evidence="1 2">
    <name type="scientific">Thermosulfurimonas dismutans</name>
    <dbReference type="NCBI Taxonomy" id="999894"/>
    <lineage>
        <taxon>Bacteria</taxon>
        <taxon>Pseudomonadati</taxon>
        <taxon>Thermodesulfobacteriota</taxon>
        <taxon>Thermodesulfobacteria</taxon>
        <taxon>Thermodesulfobacteriales</taxon>
        <taxon>Thermodesulfobacteriaceae</taxon>
        <taxon>Thermosulfurimonas</taxon>
    </lineage>
</organism>
<dbReference type="AlphaFoldDB" id="A0A179D2P6"/>
<evidence type="ECO:0000313" key="1">
    <source>
        <dbReference type="EMBL" id="OAQ20350.1"/>
    </source>
</evidence>